<evidence type="ECO:0000256" key="3">
    <source>
        <dbReference type="SAM" id="Coils"/>
    </source>
</evidence>
<dbReference type="CDD" id="cd00082">
    <property type="entry name" value="HisKA"/>
    <property type="match status" value="1"/>
</dbReference>
<dbReference type="InterPro" id="IPR003661">
    <property type="entry name" value="HisK_dim/P_dom"/>
</dbReference>
<dbReference type="Pfam" id="PF00512">
    <property type="entry name" value="HisKA"/>
    <property type="match status" value="1"/>
</dbReference>
<dbReference type="EC" id="2.7.13.3" evidence="2"/>
<feature type="domain" description="Signal transduction histidine kinase dimerisation/phosphoacceptor" evidence="4">
    <location>
        <begin position="123"/>
        <end position="188"/>
    </location>
</feature>
<dbReference type="SMART" id="SM00388">
    <property type="entry name" value="HisKA"/>
    <property type="match status" value="1"/>
</dbReference>
<dbReference type="GO" id="GO:0000155">
    <property type="term" value="F:phosphorelay sensor kinase activity"/>
    <property type="evidence" value="ECO:0007669"/>
    <property type="project" value="InterPro"/>
</dbReference>
<sequence>MSSIAEQALHHGARVGLNALLEAVVRLSGTSGAALYTHGRRVLQMGRAPPGWDQAHPWQVFQEGSTILVVGEPCRDAATRHTLARLTGLGGALLASLAREEESQAERNRLRLERQRLKEALAHRERAWARAAHDLRTPLLVLQGYIEMMNKGIAGALTPAMQRYLDRMRQSAADLNTRLQQRQRGETFPSSDLRPLLNAAFGPGRPGAARLELPEEPIRVRAPRTTLALLVRALERLLVGAGASHTEMRVDVPDDSQMWRLCVQSQVERPLPERAMLSLERLARRGEVRLAVRRENGVELTVLLPRLAT</sequence>
<dbReference type="InterPro" id="IPR036097">
    <property type="entry name" value="HisK_dim/P_sf"/>
</dbReference>
<dbReference type="KEGG" id="mbd:MEBOL_000533"/>
<evidence type="ECO:0000313" key="6">
    <source>
        <dbReference type="Proteomes" id="UP000217289"/>
    </source>
</evidence>
<dbReference type="SUPFAM" id="SSF47384">
    <property type="entry name" value="Homodimeric domain of signal transducing histidine kinase"/>
    <property type="match status" value="1"/>
</dbReference>
<keyword evidence="3" id="KW-0175">Coiled coil</keyword>
<organism evidence="5 6">
    <name type="scientific">Melittangium boletus DSM 14713</name>
    <dbReference type="NCBI Taxonomy" id="1294270"/>
    <lineage>
        <taxon>Bacteria</taxon>
        <taxon>Pseudomonadati</taxon>
        <taxon>Myxococcota</taxon>
        <taxon>Myxococcia</taxon>
        <taxon>Myxococcales</taxon>
        <taxon>Cystobacterineae</taxon>
        <taxon>Archangiaceae</taxon>
        <taxon>Melittangium</taxon>
    </lineage>
</organism>
<proteinExistence type="predicted"/>
<evidence type="ECO:0000256" key="2">
    <source>
        <dbReference type="ARBA" id="ARBA00012438"/>
    </source>
</evidence>
<comment type="catalytic activity">
    <reaction evidence="1">
        <text>ATP + protein L-histidine = ADP + protein N-phospho-L-histidine.</text>
        <dbReference type="EC" id="2.7.13.3"/>
    </reaction>
</comment>
<dbReference type="AlphaFoldDB" id="A0A286NVD9"/>
<keyword evidence="6" id="KW-1185">Reference proteome</keyword>
<evidence type="ECO:0000259" key="4">
    <source>
        <dbReference type="SMART" id="SM00388"/>
    </source>
</evidence>
<dbReference type="Proteomes" id="UP000217289">
    <property type="component" value="Chromosome"/>
</dbReference>
<evidence type="ECO:0000256" key="1">
    <source>
        <dbReference type="ARBA" id="ARBA00000085"/>
    </source>
</evidence>
<dbReference type="EMBL" id="CP022163">
    <property type="protein sequence ID" value="ATB27098.1"/>
    <property type="molecule type" value="Genomic_DNA"/>
</dbReference>
<name>A0A286NVD9_9BACT</name>
<accession>A0A286NVD9</accession>
<feature type="coiled-coil region" evidence="3">
    <location>
        <begin position="95"/>
        <end position="127"/>
    </location>
</feature>
<gene>
    <name evidence="5" type="ORF">MEBOL_000533</name>
</gene>
<reference evidence="5 6" key="1">
    <citation type="submission" date="2017-06" db="EMBL/GenBank/DDBJ databases">
        <authorList>
            <person name="Kim H.J."/>
            <person name="Triplett B.A."/>
        </authorList>
    </citation>
    <scope>NUCLEOTIDE SEQUENCE [LARGE SCALE GENOMIC DNA]</scope>
    <source>
        <strain evidence="5 6">DSM 14713</strain>
    </source>
</reference>
<dbReference type="Gene3D" id="1.10.287.130">
    <property type="match status" value="1"/>
</dbReference>
<protein>
    <recommendedName>
        <fullName evidence="2">histidine kinase</fullName>
        <ecNumber evidence="2">2.7.13.3</ecNumber>
    </recommendedName>
</protein>
<evidence type="ECO:0000313" key="5">
    <source>
        <dbReference type="EMBL" id="ATB27098.1"/>
    </source>
</evidence>